<keyword evidence="6" id="KW-1185">Reference proteome</keyword>
<feature type="transmembrane region" description="Helical" evidence="3">
    <location>
        <begin position="237"/>
        <end position="257"/>
    </location>
</feature>
<keyword evidence="3" id="KW-1133">Transmembrane helix</keyword>
<feature type="transmembrane region" description="Helical" evidence="3">
    <location>
        <begin position="78"/>
        <end position="99"/>
    </location>
</feature>
<evidence type="ECO:0000256" key="2">
    <source>
        <dbReference type="ARBA" id="ARBA00006727"/>
    </source>
</evidence>
<evidence type="ECO:0000313" key="6">
    <source>
        <dbReference type="Proteomes" id="UP000006352"/>
    </source>
</evidence>
<organism evidence="5 6">
    <name type="scientific">Fibroporia radiculosa</name>
    <dbReference type="NCBI Taxonomy" id="599839"/>
    <lineage>
        <taxon>Eukaryota</taxon>
        <taxon>Fungi</taxon>
        <taxon>Dikarya</taxon>
        <taxon>Basidiomycota</taxon>
        <taxon>Agaricomycotina</taxon>
        <taxon>Agaricomycetes</taxon>
        <taxon>Polyporales</taxon>
        <taxon>Fibroporiaceae</taxon>
        <taxon>Fibroporia</taxon>
    </lineage>
</organism>
<evidence type="ECO:0000259" key="4">
    <source>
        <dbReference type="PROSITE" id="PS50850"/>
    </source>
</evidence>
<dbReference type="InterPro" id="IPR050327">
    <property type="entry name" value="Proton-linked_MCT"/>
</dbReference>
<dbReference type="GO" id="GO:0022857">
    <property type="term" value="F:transmembrane transporter activity"/>
    <property type="evidence" value="ECO:0007669"/>
    <property type="project" value="InterPro"/>
</dbReference>
<feature type="transmembrane region" description="Helical" evidence="3">
    <location>
        <begin position="278"/>
        <end position="295"/>
    </location>
</feature>
<dbReference type="InterPro" id="IPR020846">
    <property type="entry name" value="MFS_dom"/>
</dbReference>
<feature type="transmembrane region" description="Helical" evidence="3">
    <location>
        <begin position="346"/>
        <end position="364"/>
    </location>
</feature>
<dbReference type="OrthoDB" id="6509908at2759"/>
<evidence type="ECO:0000256" key="3">
    <source>
        <dbReference type="SAM" id="Phobius"/>
    </source>
</evidence>
<evidence type="ECO:0000256" key="1">
    <source>
        <dbReference type="ARBA" id="ARBA00004141"/>
    </source>
</evidence>
<reference evidence="5 6" key="1">
    <citation type="journal article" date="2012" name="Appl. Environ. Microbiol.">
        <title>Short-read sequencing for genomic analysis of the brown rot fungus Fibroporia radiculosa.</title>
        <authorList>
            <person name="Tang J.D."/>
            <person name="Perkins A.D."/>
            <person name="Sonstegard T.S."/>
            <person name="Schroeder S.G."/>
            <person name="Burgess S.C."/>
            <person name="Diehl S.V."/>
        </authorList>
    </citation>
    <scope>NUCLEOTIDE SEQUENCE [LARGE SCALE GENOMIC DNA]</scope>
    <source>
        <strain evidence="5 6">TFFH 294</strain>
    </source>
</reference>
<dbReference type="Proteomes" id="UP000006352">
    <property type="component" value="Unassembled WGS sequence"/>
</dbReference>
<dbReference type="PANTHER" id="PTHR11360">
    <property type="entry name" value="MONOCARBOXYLATE TRANSPORTER"/>
    <property type="match status" value="1"/>
</dbReference>
<dbReference type="EMBL" id="HE796993">
    <property type="protein sequence ID" value="CCM00597.1"/>
    <property type="molecule type" value="Genomic_DNA"/>
</dbReference>
<dbReference type="AlphaFoldDB" id="J4HV85"/>
<dbReference type="InterPro" id="IPR011701">
    <property type="entry name" value="MFS"/>
</dbReference>
<feature type="transmembrane region" description="Helical" evidence="3">
    <location>
        <begin position="145"/>
        <end position="164"/>
    </location>
</feature>
<keyword evidence="3" id="KW-0472">Membrane</keyword>
<accession>J4HV85</accession>
<dbReference type="Pfam" id="PF07690">
    <property type="entry name" value="MFS_1"/>
    <property type="match status" value="1"/>
</dbReference>
<comment type="similarity">
    <text evidence="2">Belongs to the major facilitator superfamily. Monocarboxylate porter (TC 2.A.1.13) family.</text>
</comment>
<proteinExistence type="inferred from homology"/>
<feature type="transmembrane region" description="Helical" evidence="3">
    <location>
        <begin position="170"/>
        <end position="192"/>
    </location>
</feature>
<dbReference type="HOGENOM" id="CLU_001265_1_1_1"/>
<gene>
    <name evidence="5" type="ORF">FIBRA_02633</name>
</gene>
<keyword evidence="3" id="KW-0812">Transmembrane</keyword>
<name>J4HV85_9APHY</name>
<dbReference type="PROSITE" id="PS50850">
    <property type="entry name" value="MFS"/>
    <property type="match status" value="1"/>
</dbReference>
<dbReference type="PANTHER" id="PTHR11360:SF234">
    <property type="entry name" value="MFS-TYPE TRANSPORTER DBAD-RELATED"/>
    <property type="match status" value="1"/>
</dbReference>
<dbReference type="InterPro" id="IPR036259">
    <property type="entry name" value="MFS_trans_sf"/>
</dbReference>
<dbReference type="GeneID" id="24095508"/>
<feature type="transmembrane region" description="Helical" evidence="3">
    <location>
        <begin position="370"/>
        <end position="393"/>
    </location>
</feature>
<dbReference type="GO" id="GO:0016020">
    <property type="term" value="C:membrane"/>
    <property type="evidence" value="ECO:0007669"/>
    <property type="project" value="UniProtKB-SubCell"/>
</dbReference>
<feature type="transmembrane region" description="Helical" evidence="3">
    <location>
        <begin position="438"/>
        <end position="458"/>
    </location>
</feature>
<dbReference type="Gene3D" id="1.20.1250.20">
    <property type="entry name" value="MFS general substrate transporter like domains"/>
    <property type="match status" value="2"/>
</dbReference>
<evidence type="ECO:0000313" key="5">
    <source>
        <dbReference type="EMBL" id="CCM00597.1"/>
    </source>
</evidence>
<feature type="transmembrane region" description="Helical" evidence="3">
    <location>
        <begin position="119"/>
        <end position="138"/>
    </location>
</feature>
<feature type="domain" description="Major facilitator superfamily (MFS) profile" evidence="4">
    <location>
        <begin position="280"/>
        <end position="467"/>
    </location>
</feature>
<feature type="transmembrane region" description="Helical" evidence="3">
    <location>
        <begin position="315"/>
        <end position="334"/>
    </location>
</feature>
<comment type="subcellular location">
    <subcellularLocation>
        <location evidence="1">Membrane</location>
        <topology evidence="1">Multi-pass membrane protein</topology>
    </subcellularLocation>
</comment>
<dbReference type="InParanoid" id="J4HV85"/>
<protein>
    <recommendedName>
        <fullName evidence="4">Major facilitator superfamily (MFS) profile domain-containing protein</fullName>
    </recommendedName>
</protein>
<sequence length="467" mass="50150">MSQSRNDMTEVVMNMPELTEAGLSPVYEHSTIRVFDWGHEKRESAGGIVCEQPKGETAADKVEDEETYMDFPDGGLRAWLVALGVGCGICATFGFVNAWGVFQAYYEETMLPNTPPSTIAWIGSVQYALVFIPGLIFGRLFDIGYFKLPVSIAAAVLVTATFLVAECKEFWQLVLCQGLAVGFASGAVFGPVMGILPHWFQKRLGIAYGLTATGSSIGGTLFPIAVRNLIQEVGFPWTMRIIGFILILLLGVCVVTTDRRLPPKPKPGPFINLHAFKNRAYATYCISGFVNYLGLYTVLTYIDVSATASGVPVEFSFYLLPIANTGSFFGRVLAGILSDRYGPLNTIIPANCIAGIMTYIWPLTSSKGGAIGVAIIYGMTSGIYASLIAPPIVGMGDRWNVGTRIGMAFTLVALGALSGPPISGAINTATNGFKFVGIYAGSAIQVGVVLLLITRYFVLQGQFFGKC</sequence>
<feature type="transmembrane region" description="Helical" evidence="3">
    <location>
        <begin position="405"/>
        <end position="426"/>
    </location>
</feature>
<dbReference type="STRING" id="599839.J4HV85"/>
<feature type="transmembrane region" description="Helical" evidence="3">
    <location>
        <begin position="204"/>
        <end position="225"/>
    </location>
</feature>
<dbReference type="SUPFAM" id="SSF103473">
    <property type="entry name" value="MFS general substrate transporter"/>
    <property type="match status" value="1"/>
</dbReference>
<dbReference type="RefSeq" id="XP_012179880.1">
    <property type="nucleotide sequence ID" value="XM_012324490.1"/>
</dbReference>